<dbReference type="EMBL" id="BARS01004597">
    <property type="protein sequence ID" value="GAF80661.1"/>
    <property type="molecule type" value="Genomic_DNA"/>
</dbReference>
<organism evidence="1">
    <name type="scientific">marine sediment metagenome</name>
    <dbReference type="NCBI Taxonomy" id="412755"/>
    <lineage>
        <taxon>unclassified sequences</taxon>
        <taxon>metagenomes</taxon>
        <taxon>ecological metagenomes</taxon>
    </lineage>
</organism>
<gene>
    <name evidence="1" type="ORF">S01H1_08983</name>
</gene>
<name>X0SZU8_9ZZZZ</name>
<proteinExistence type="predicted"/>
<accession>X0SZU8</accession>
<comment type="caution">
    <text evidence="1">The sequence shown here is derived from an EMBL/GenBank/DDBJ whole genome shotgun (WGS) entry which is preliminary data.</text>
</comment>
<dbReference type="AlphaFoldDB" id="X0SZU8"/>
<reference evidence="1" key="1">
    <citation type="journal article" date="2014" name="Front. Microbiol.">
        <title>High frequency of phylogenetically diverse reductive dehalogenase-homologous genes in deep subseafloor sedimentary metagenomes.</title>
        <authorList>
            <person name="Kawai M."/>
            <person name="Futagami T."/>
            <person name="Toyoda A."/>
            <person name="Takaki Y."/>
            <person name="Nishi S."/>
            <person name="Hori S."/>
            <person name="Arai W."/>
            <person name="Tsubouchi T."/>
            <person name="Morono Y."/>
            <person name="Uchiyama I."/>
            <person name="Ito T."/>
            <person name="Fujiyama A."/>
            <person name="Inagaki F."/>
            <person name="Takami H."/>
        </authorList>
    </citation>
    <scope>NUCLEOTIDE SEQUENCE</scope>
    <source>
        <strain evidence="1">Expedition CK06-06</strain>
    </source>
</reference>
<feature type="non-terminal residue" evidence="1">
    <location>
        <position position="1"/>
    </location>
</feature>
<sequence>FALPDRHILLFDGPDDFENPVGIDHEIVPDAALKFSHGSIAFTFVDGVWEIFDWTLFGVNLRVNFAVRWVGRATNGLCTVLGDYKAFEVERTAEGFYTVRLDPGAVSQPQLLLHAPQAIGLPIESSAELLDVDVGMADPNEIVINSGYRNKNGQFSDDDLIQDPSNFMAIIGQKFP</sequence>
<evidence type="ECO:0000313" key="1">
    <source>
        <dbReference type="EMBL" id="GAF80661.1"/>
    </source>
</evidence>
<protein>
    <submittedName>
        <fullName evidence="1">Uncharacterized protein</fullName>
    </submittedName>
</protein>